<dbReference type="RefSeq" id="WP_073208592.1">
    <property type="nucleotide sequence ID" value="NZ_FRBD01000012.1"/>
</dbReference>
<evidence type="ECO:0000256" key="1">
    <source>
        <dbReference type="SAM" id="Phobius"/>
    </source>
</evidence>
<evidence type="ECO:0000313" key="2">
    <source>
        <dbReference type="EMBL" id="SHK79229.1"/>
    </source>
</evidence>
<dbReference type="EMBL" id="FRBD01000012">
    <property type="protein sequence ID" value="SHK79229.1"/>
    <property type="molecule type" value="Genomic_DNA"/>
</dbReference>
<dbReference type="PROSITE" id="PS51257">
    <property type="entry name" value="PROKAR_LIPOPROTEIN"/>
    <property type="match status" value="1"/>
</dbReference>
<dbReference type="Proteomes" id="UP000184130">
    <property type="component" value="Unassembled WGS sequence"/>
</dbReference>
<reference evidence="2 3" key="1">
    <citation type="submission" date="2016-11" db="EMBL/GenBank/DDBJ databases">
        <authorList>
            <person name="Jaros S."/>
            <person name="Januszkiewicz K."/>
            <person name="Wedrychowicz H."/>
        </authorList>
    </citation>
    <scope>NUCLEOTIDE SEQUENCE [LARGE SCALE GENOMIC DNA]</scope>
    <source>
        <strain evidence="2 3">KHT3</strain>
    </source>
</reference>
<evidence type="ECO:0008006" key="4">
    <source>
        <dbReference type="Google" id="ProtNLM"/>
    </source>
</evidence>
<gene>
    <name evidence="2" type="ORF">SAMN05216463_11252</name>
</gene>
<keyword evidence="1" id="KW-0812">Transmembrane</keyword>
<keyword evidence="1" id="KW-1133">Transmembrane helix</keyword>
<organism evidence="2 3">
    <name type="scientific">Xylanibacter ruminicola</name>
    <name type="common">Prevotella ruminicola</name>
    <dbReference type="NCBI Taxonomy" id="839"/>
    <lineage>
        <taxon>Bacteria</taxon>
        <taxon>Pseudomonadati</taxon>
        <taxon>Bacteroidota</taxon>
        <taxon>Bacteroidia</taxon>
        <taxon>Bacteroidales</taxon>
        <taxon>Prevotellaceae</taxon>
        <taxon>Xylanibacter</taxon>
    </lineage>
</organism>
<feature type="transmembrane region" description="Helical" evidence="1">
    <location>
        <begin position="46"/>
        <end position="69"/>
    </location>
</feature>
<dbReference type="AlphaFoldDB" id="A0A1M6VCQ5"/>
<evidence type="ECO:0000313" key="3">
    <source>
        <dbReference type="Proteomes" id="UP000184130"/>
    </source>
</evidence>
<name>A0A1M6VCQ5_XYLRU</name>
<protein>
    <recommendedName>
        <fullName evidence="4">Lipoprotein</fullName>
    </recommendedName>
</protein>
<proteinExistence type="predicted"/>
<sequence>MNKTKLWLIAAILIICGAGLFGSCSNNDNSVNTEKFTITTLNVDGLPQAVPLLPTFGLPWSVMVTIPLLSRAR</sequence>
<keyword evidence="1" id="KW-0472">Membrane</keyword>
<accession>A0A1M6VCQ5</accession>